<proteinExistence type="predicted"/>
<organism evidence="1">
    <name type="scientific">marine sediment metagenome</name>
    <dbReference type="NCBI Taxonomy" id="412755"/>
    <lineage>
        <taxon>unclassified sequences</taxon>
        <taxon>metagenomes</taxon>
        <taxon>ecological metagenomes</taxon>
    </lineage>
</organism>
<sequence>MQVDVIRTKNLVAHDTVVDLTGEPSFEEWKEFGLKLMAAEKYVQWYLGWWWNNKHDKWGREPEDFIKKCGYKQSTLTTYGSIYTSVKPLNRFKGLGCGLLNDNSEVFWRCQNGSARGTAFYLGFFLGTPCPADKFVL</sequence>
<comment type="caution">
    <text evidence="1">The sequence shown here is derived from an EMBL/GenBank/DDBJ whole genome shotgun (WGS) entry which is preliminary data.</text>
</comment>
<name>A0A0F8WUS1_9ZZZZ</name>
<dbReference type="AlphaFoldDB" id="A0A0F8WUS1"/>
<protein>
    <submittedName>
        <fullName evidence="1">Uncharacterized protein</fullName>
    </submittedName>
</protein>
<evidence type="ECO:0000313" key="1">
    <source>
        <dbReference type="EMBL" id="KKK52160.1"/>
    </source>
</evidence>
<accession>A0A0F8WUS1</accession>
<dbReference type="EMBL" id="LAZR01067163">
    <property type="protein sequence ID" value="KKK52160.1"/>
    <property type="molecule type" value="Genomic_DNA"/>
</dbReference>
<gene>
    <name evidence="1" type="ORF">LCGC14_3107700</name>
</gene>
<reference evidence="1" key="1">
    <citation type="journal article" date="2015" name="Nature">
        <title>Complex archaea that bridge the gap between prokaryotes and eukaryotes.</title>
        <authorList>
            <person name="Spang A."/>
            <person name="Saw J.H."/>
            <person name="Jorgensen S.L."/>
            <person name="Zaremba-Niedzwiedzka K."/>
            <person name="Martijn J."/>
            <person name="Lind A.E."/>
            <person name="van Eijk R."/>
            <person name="Schleper C."/>
            <person name="Guy L."/>
            <person name="Ettema T.J."/>
        </authorList>
    </citation>
    <scope>NUCLEOTIDE SEQUENCE</scope>
</reference>